<evidence type="ECO:0000313" key="9">
    <source>
        <dbReference type="Proteomes" id="UP001595712"/>
    </source>
</evidence>
<dbReference type="Proteomes" id="UP001595712">
    <property type="component" value="Unassembled WGS sequence"/>
</dbReference>
<feature type="transmembrane region" description="Helical" evidence="6">
    <location>
        <begin position="380"/>
        <end position="405"/>
    </location>
</feature>
<feature type="transmembrane region" description="Helical" evidence="6">
    <location>
        <begin position="453"/>
        <end position="479"/>
    </location>
</feature>
<feature type="transmembrane region" description="Helical" evidence="6">
    <location>
        <begin position="426"/>
        <end position="447"/>
    </location>
</feature>
<evidence type="ECO:0000259" key="7">
    <source>
        <dbReference type="Pfam" id="PF02687"/>
    </source>
</evidence>
<protein>
    <submittedName>
        <fullName evidence="8">FtsX-like permease family protein</fullName>
    </submittedName>
</protein>
<keyword evidence="5 6" id="KW-0472">Membrane</keyword>
<dbReference type="RefSeq" id="WP_387976557.1">
    <property type="nucleotide sequence ID" value="NZ_JBHRWO010000012.1"/>
</dbReference>
<keyword evidence="4 6" id="KW-1133">Transmembrane helix</keyword>
<dbReference type="PANTHER" id="PTHR30287">
    <property type="entry name" value="MEMBRANE COMPONENT OF PREDICTED ABC SUPERFAMILY METABOLITE UPTAKE TRANSPORTER"/>
    <property type="match status" value="1"/>
</dbReference>
<feature type="domain" description="ABC3 transporter permease C-terminal" evidence="7">
    <location>
        <begin position="292"/>
        <end position="408"/>
    </location>
</feature>
<feature type="transmembrane region" description="Helical" evidence="6">
    <location>
        <begin position="330"/>
        <end position="360"/>
    </location>
</feature>
<comment type="caution">
    <text evidence="8">The sequence shown here is derived from an EMBL/GenBank/DDBJ whole genome shotgun (WGS) entry which is preliminary data.</text>
</comment>
<organism evidence="8 9">
    <name type="scientific">Glycomyces rhizosphaerae</name>
    <dbReference type="NCBI Taxonomy" id="2054422"/>
    <lineage>
        <taxon>Bacteria</taxon>
        <taxon>Bacillati</taxon>
        <taxon>Actinomycetota</taxon>
        <taxon>Actinomycetes</taxon>
        <taxon>Glycomycetales</taxon>
        <taxon>Glycomycetaceae</taxon>
        <taxon>Glycomyces</taxon>
    </lineage>
</organism>
<dbReference type="InterPro" id="IPR038766">
    <property type="entry name" value="Membrane_comp_ABC_pdt"/>
</dbReference>
<evidence type="ECO:0000256" key="2">
    <source>
        <dbReference type="ARBA" id="ARBA00022475"/>
    </source>
</evidence>
<keyword evidence="3 6" id="KW-0812">Transmembrane</keyword>
<accession>A0ABV7PZ36</accession>
<dbReference type="InterPro" id="IPR003838">
    <property type="entry name" value="ABC3_permease_C"/>
</dbReference>
<dbReference type="PANTHER" id="PTHR30287:SF2">
    <property type="entry name" value="BLL1001 PROTEIN"/>
    <property type="match status" value="1"/>
</dbReference>
<feature type="transmembrane region" description="Helical" evidence="6">
    <location>
        <begin position="802"/>
        <end position="830"/>
    </location>
</feature>
<name>A0ABV7PZ36_9ACTN</name>
<feature type="transmembrane region" description="Helical" evidence="6">
    <location>
        <begin position="500"/>
        <end position="521"/>
    </location>
</feature>
<reference evidence="9" key="1">
    <citation type="journal article" date="2019" name="Int. J. Syst. Evol. Microbiol.">
        <title>The Global Catalogue of Microorganisms (GCM) 10K type strain sequencing project: providing services to taxonomists for standard genome sequencing and annotation.</title>
        <authorList>
            <consortium name="The Broad Institute Genomics Platform"/>
            <consortium name="The Broad Institute Genome Sequencing Center for Infectious Disease"/>
            <person name="Wu L."/>
            <person name="Ma J."/>
        </authorList>
    </citation>
    <scope>NUCLEOTIDE SEQUENCE [LARGE SCALE GENOMIC DNA]</scope>
    <source>
        <strain evidence="9">CGMCC 4.7396</strain>
    </source>
</reference>
<gene>
    <name evidence="8" type="ORF">ACFO8M_14485</name>
</gene>
<keyword evidence="9" id="KW-1185">Reference proteome</keyword>
<dbReference type="EMBL" id="JBHRWO010000012">
    <property type="protein sequence ID" value="MFC3493685.1"/>
    <property type="molecule type" value="Genomic_DNA"/>
</dbReference>
<comment type="subcellular location">
    <subcellularLocation>
        <location evidence="1">Cell membrane</location>
        <topology evidence="1">Multi-pass membrane protein</topology>
    </subcellularLocation>
</comment>
<evidence type="ECO:0000313" key="8">
    <source>
        <dbReference type="EMBL" id="MFC3493685.1"/>
    </source>
</evidence>
<keyword evidence="2" id="KW-1003">Cell membrane</keyword>
<feature type="transmembrane region" description="Helical" evidence="6">
    <location>
        <begin position="858"/>
        <end position="884"/>
    </location>
</feature>
<dbReference type="Pfam" id="PF02687">
    <property type="entry name" value="FtsX"/>
    <property type="match status" value="2"/>
</dbReference>
<feature type="transmembrane region" description="Helical" evidence="6">
    <location>
        <begin position="284"/>
        <end position="309"/>
    </location>
</feature>
<sequence>MTVRYPWAASRLALRIARREAMRYKGRSALSIALLGLPLLGVAVAASAYDTMQLSPEEITRQHVGENDAYVEVASDGTPVSQYTWDARWPVYETEEAEAVAASEADLLAALPEGSHVAPYNPDTSGETQIDVETPDGLGTIRSLGYDLTDDAYEASGMAYLEGGIPSGDEVALSAAAADYLELGVGDDLVVDQDETTVTYKVSGIVEFPWDLNGQIAIGTVFPEPTNNGWLVDVPGAITHEHAMAVNEIGLTVWAPSFVNDPPPPPEGGSYQTSESSAVDTEMLTVYGLIAAVVVMEVVLLSGPAFAISAKRRTREFALMSANGATPAQIRGVVLAGGLLFGLIAAGLAVLLGIGVLAAGLPALERFVGHRSAGIQIMPWIQAVLAGVAIGTGLLSALAAAVSASRINVVAALTGRTPSRKGTKRWMAIGLAAIGLGIAAGFVGVTAGSLLPMVAALVLTQMGLVACTPTLLGLTARLGRRLRLAPRMAMREAGRNRGSAAPAIAAVLGVVAGGIAFSMTVTANAVRNEENQEHLLPQGAMTITLQHFKNQEETPDWEGALEETRRMLSARLDDVELTAVTRYSGWEGCGFEAGEGETVECLWTPVRPDENACPYWSADTSTPEAEAAAVEAAREDERCDERADAVGIADGTAPATTDPKVVAAYTDLEGAELDEAVAMLKGGGVLVADPWALTDQGTVVFRQEITTWNESGGSQIPQETYLELPAMVVDKGQLGHPQTFLSPAAAERMGYTEPTYDRLYLLETSTEVDTGDVEALAADFDREVAGGEIFAHFAITDYRDPFASVLVLGVTGLCALIALGATAVSTGLIIAEQRRDMTTLAAVGAAPGLRRRFAMWQIVVIAVFGTALGTAAGTIGYALIRSALNSSLQKQYPFHTLYGWELPWPSIGITLLAVPILAAIGALLFTRANLPSERRLT</sequence>
<evidence type="ECO:0000256" key="1">
    <source>
        <dbReference type="ARBA" id="ARBA00004651"/>
    </source>
</evidence>
<evidence type="ECO:0000256" key="3">
    <source>
        <dbReference type="ARBA" id="ARBA00022692"/>
    </source>
</evidence>
<proteinExistence type="predicted"/>
<feature type="domain" description="ABC3 transporter permease C-terminal" evidence="7">
    <location>
        <begin position="811"/>
        <end position="925"/>
    </location>
</feature>
<evidence type="ECO:0000256" key="4">
    <source>
        <dbReference type="ARBA" id="ARBA00022989"/>
    </source>
</evidence>
<evidence type="ECO:0000256" key="6">
    <source>
        <dbReference type="SAM" id="Phobius"/>
    </source>
</evidence>
<evidence type="ECO:0000256" key="5">
    <source>
        <dbReference type="ARBA" id="ARBA00023136"/>
    </source>
</evidence>
<feature type="transmembrane region" description="Helical" evidence="6">
    <location>
        <begin position="904"/>
        <end position="925"/>
    </location>
</feature>